<keyword evidence="1" id="KW-0472">Membrane</keyword>
<dbReference type="EMBL" id="JYNL01000002">
    <property type="protein sequence ID" value="KMO83767.1"/>
    <property type="molecule type" value="Genomic_DNA"/>
</dbReference>
<feature type="transmembrane region" description="Helical" evidence="1">
    <location>
        <begin position="146"/>
        <end position="166"/>
    </location>
</feature>
<protein>
    <recommendedName>
        <fullName evidence="4">HPP family protein</fullName>
    </recommendedName>
</protein>
<dbReference type="STRING" id="37916.MCHLDSM_00227"/>
<organism evidence="2 3">
    <name type="scientific">Mycolicibacterium chlorophenolicum</name>
    <dbReference type="NCBI Taxonomy" id="37916"/>
    <lineage>
        <taxon>Bacteria</taxon>
        <taxon>Bacillati</taxon>
        <taxon>Actinomycetota</taxon>
        <taxon>Actinomycetes</taxon>
        <taxon>Mycobacteriales</taxon>
        <taxon>Mycobacteriaceae</taxon>
        <taxon>Mycolicibacterium</taxon>
    </lineage>
</organism>
<feature type="transmembrane region" description="Helical" evidence="1">
    <location>
        <begin position="80"/>
        <end position="100"/>
    </location>
</feature>
<proteinExistence type="predicted"/>
<keyword evidence="3" id="KW-1185">Reference proteome</keyword>
<accession>A0A0J6WPX9</accession>
<feature type="transmembrane region" description="Helical" evidence="1">
    <location>
        <begin position="107"/>
        <end position="126"/>
    </location>
</feature>
<evidence type="ECO:0000256" key="1">
    <source>
        <dbReference type="SAM" id="Phobius"/>
    </source>
</evidence>
<gene>
    <name evidence="2" type="ORF">MCHLDSM_00227</name>
</gene>
<dbReference type="PATRIC" id="fig|37916.4.peg.239"/>
<keyword evidence="1" id="KW-1133">Transmembrane helix</keyword>
<reference evidence="2 3" key="1">
    <citation type="journal article" date="2015" name="Genome Biol. Evol.">
        <title>Characterization of Three Mycobacterium spp. with Potential Use in Bioremediation by Genome Sequencing and Comparative Genomics.</title>
        <authorList>
            <person name="Das S."/>
            <person name="Pettersson B.M."/>
            <person name="Behra P.R."/>
            <person name="Ramesh M."/>
            <person name="Dasgupta S."/>
            <person name="Bhattacharya A."/>
            <person name="Kirsebom L.A."/>
        </authorList>
    </citation>
    <scope>NUCLEOTIDE SEQUENCE [LARGE SCALE GENOMIC DNA]</scope>
    <source>
        <strain evidence="2 3">DSM 43826</strain>
    </source>
</reference>
<feature type="transmembrane region" description="Helical" evidence="1">
    <location>
        <begin position="30"/>
        <end position="51"/>
    </location>
</feature>
<dbReference type="AlphaFoldDB" id="A0A0J6WPX9"/>
<evidence type="ECO:0000313" key="2">
    <source>
        <dbReference type="EMBL" id="KMO83767.1"/>
    </source>
</evidence>
<comment type="caution">
    <text evidence="2">The sequence shown here is derived from an EMBL/GenBank/DDBJ whole genome shotgun (WGS) entry which is preliminary data.</text>
</comment>
<keyword evidence="1" id="KW-0812">Transmembrane</keyword>
<evidence type="ECO:0008006" key="4">
    <source>
        <dbReference type="Google" id="ProtNLM"/>
    </source>
</evidence>
<sequence length="190" mass="20328">MKSVKTLKCSRQRVQRFWIHRIRPHTTRGLMVRLCLGTIVLIPAAAFTFAVREPFAISAIASSTAIILHDPQRYHQRPQVILTCYAAGIVVSAAISLGGALVGLPGLLAAGIAAVVIVASPAGRIHPPTACIPLQVTASIAPLALLGRWLTFTGLSVACLAMLWLLTSQPLTRRRQVVVDHQDTPCTTAS</sequence>
<dbReference type="Proteomes" id="UP000036513">
    <property type="component" value="Unassembled WGS sequence"/>
</dbReference>
<evidence type="ECO:0000313" key="3">
    <source>
        <dbReference type="Proteomes" id="UP000036513"/>
    </source>
</evidence>
<name>A0A0J6WPX9_9MYCO</name>